<feature type="signal peptide" evidence="1">
    <location>
        <begin position="1"/>
        <end position="19"/>
    </location>
</feature>
<proteinExistence type="predicted"/>
<accession>A0A7M5XGU0</accession>
<keyword evidence="3" id="KW-1185">Reference proteome</keyword>
<dbReference type="AlphaFoldDB" id="A0A7M5XGU0"/>
<reference evidence="2" key="1">
    <citation type="submission" date="2021-01" db="UniProtKB">
        <authorList>
            <consortium name="EnsemblMetazoa"/>
        </authorList>
    </citation>
    <scope>IDENTIFICATION</scope>
</reference>
<sequence length="241" mass="26775">MIWQFKLAIIALSISLVSSKAVDKLKPNALMCPKSFSVFKQCFNNLVTCMKSNPSNIEPCVRRMKYCAIGTDCVKDKVCYNKGYVNTVNTYVNKTLLDDNKKHIVIAGLLGQFASKCKANGQLDIVCVAGLVDTMKKALDNYDVNRKDAVFNDFQVCFGDLYRCKQKNDAKALAMCAQKMVDCALLNTLRKSIMTIAGDYPTQISRGLMKYFACRADKDSVKCAMNELSEIAKAMVTAKCP</sequence>
<dbReference type="RefSeq" id="XP_066924921.1">
    <property type="nucleotide sequence ID" value="XM_067068820.1"/>
</dbReference>
<dbReference type="GeneID" id="136812318"/>
<organism evidence="2 3">
    <name type="scientific">Clytia hemisphaerica</name>
    <dbReference type="NCBI Taxonomy" id="252671"/>
    <lineage>
        <taxon>Eukaryota</taxon>
        <taxon>Metazoa</taxon>
        <taxon>Cnidaria</taxon>
        <taxon>Hydrozoa</taxon>
        <taxon>Hydroidolina</taxon>
        <taxon>Leptothecata</taxon>
        <taxon>Obeliida</taxon>
        <taxon>Clytiidae</taxon>
        <taxon>Clytia</taxon>
    </lineage>
</organism>
<keyword evidence="1" id="KW-0732">Signal</keyword>
<feature type="chain" id="PRO_5029617652" evidence="1">
    <location>
        <begin position="20"/>
        <end position="241"/>
    </location>
</feature>
<evidence type="ECO:0000313" key="2">
    <source>
        <dbReference type="EnsemblMetazoa" id="CLYHEMP023174.1"/>
    </source>
</evidence>
<name>A0A7M5XGU0_9CNID</name>
<evidence type="ECO:0000313" key="3">
    <source>
        <dbReference type="Proteomes" id="UP000594262"/>
    </source>
</evidence>
<protein>
    <submittedName>
        <fullName evidence="2">Uncharacterized protein</fullName>
    </submittedName>
</protein>
<dbReference type="Proteomes" id="UP000594262">
    <property type="component" value="Unplaced"/>
</dbReference>
<dbReference type="EnsemblMetazoa" id="CLYHEMT023174.1">
    <property type="protein sequence ID" value="CLYHEMP023174.1"/>
    <property type="gene ID" value="CLYHEMG023174"/>
</dbReference>
<evidence type="ECO:0000256" key="1">
    <source>
        <dbReference type="SAM" id="SignalP"/>
    </source>
</evidence>